<dbReference type="AlphaFoldDB" id="A0A9D1FQ11"/>
<evidence type="ECO:0000313" key="2">
    <source>
        <dbReference type="Proteomes" id="UP000824002"/>
    </source>
</evidence>
<accession>A0A9D1FQ11</accession>
<gene>
    <name evidence="1" type="ORF">IAB51_13040</name>
</gene>
<dbReference type="EMBL" id="DVJP01000084">
    <property type="protein sequence ID" value="HIS77702.1"/>
    <property type="molecule type" value="Genomic_DNA"/>
</dbReference>
<sequence>MPVSPFDTRGRFTRNYLLFAGRNSKEFLLYLSGPGVYDSPAADVEATAVPGKNGDILTENARTGQRRFHNLDIEYDVFFFDGIPAKTTAVKSWLLSPVGYQKLSDTYNPDFFRMAVCKDAVEFEVTRHKAAKMKLTFHCKPQRWSVAGQKPVRMDAPGTIRNPFSFASQPIIRVYGTGAGVLYVGDNAITIHSIDQYVDLNCETHNAYNAGGFCNQTILSEDFPELAPDSTRITWTGGISYVEVTPRWWTL</sequence>
<dbReference type="Gene3D" id="2.40.30.200">
    <property type="match status" value="1"/>
</dbReference>
<name>A0A9D1FQ11_9FIRM</name>
<dbReference type="Proteomes" id="UP000824002">
    <property type="component" value="Unassembled WGS sequence"/>
</dbReference>
<organism evidence="1 2">
    <name type="scientific">Candidatus Merdivicinus excrementipullorum</name>
    <dbReference type="NCBI Taxonomy" id="2840867"/>
    <lineage>
        <taxon>Bacteria</taxon>
        <taxon>Bacillati</taxon>
        <taxon>Bacillota</taxon>
        <taxon>Clostridia</taxon>
        <taxon>Eubacteriales</taxon>
        <taxon>Oscillospiraceae</taxon>
        <taxon>Oscillospiraceae incertae sedis</taxon>
        <taxon>Candidatus Merdivicinus</taxon>
    </lineage>
</organism>
<protein>
    <recommendedName>
        <fullName evidence="3">Phage tail protein</fullName>
    </recommendedName>
</protein>
<reference evidence="1" key="2">
    <citation type="journal article" date="2021" name="PeerJ">
        <title>Extensive microbial diversity within the chicken gut microbiome revealed by metagenomics and culture.</title>
        <authorList>
            <person name="Gilroy R."/>
            <person name="Ravi A."/>
            <person name="Getino M."/>
            <person name="Pursley I."/>
            <person name="Horton D.L."/>
            <person name="Alikhan N.F."/>
            <person name="Baker D."/>
            <person name="Gharbi K."/>
            <person name="Hall N."/>
            <person name="Watson M."/>
            <person name="Adriaenssens E.M."/>
            <person name="Foster-Nyarko E."/>
            <person name="Jarju S."/>
            <person name="Secka A."/>
            <person name="Antonio M."/>
            <person name="Oren A."/>
            <person name="Chaudhuri R.R."/>
            <person name="La Ragione R."/>
            <person name="Hildebrand F."/>
            <person name="Pallen M.J."/>
        </authorList>
    </citation>
    <scope>NUCLEOTIDE SEQUENCE</scope>
    <source>
        <strain evidence="1">CHK199-13235</strain>
    </source>
</reference>
<comment type="caution">
    <text evidence="1">The sequence shown here is derived from an EMBL/GenBank/DDBJ whole genome shotgun (WGS) entry which is preliminary data.</text>
</comment>
<evidence type="ECO:0000313" key="1">
    <source>
        <dbReference type="EMBL" id="HIS77702.1"/>
    </source>
</evidence>
<proteinExistence type="predicted"/>
<reference evidence="1" key="1">
    <citation type="submission" date="2020-10" db="EMBL/GenBank/DDBJ databases">
        <authorList>
            <person name="Gilroy R."/>
        </authorList>
    </citation>
    <scope>NUCLEOTIDE SEQUENCE</scope>
    <source>
        <strain evidence="1">CHK199-13235</strain>
    </source>
</reference>
<evidence type="ECO:0008006" key="3">
    <source>
        <dbReference type="Google" id="ProtNLM"/>
    </source>
</evidence>